<reference evidence="2" key="1">
    <citation type="submission" date="2020-05" db="EMBL/GenBank/DDBJ databases">
        <authorList>
            <person name="Chiriac C."/>
            <person name="Salcher M."/>
            <person name="Ghai R."/>
            <person name="Kavagutti S V."/>
        </authorList>
    </citation>
    <scope>NUCLEOTIDE SEQUENCE</scope>
</reference>
<evidence type="ECO:0000259" key="1">
    <source>
        <dbReference type="Pfam" id="PF11716"/>
    </source>
</evidence>
<accession>A0A6J7BR98</accession>
<name>A0A6J7BR98_9ZZZZ</name>
<sequence>MPRPPVQVNESENCAHFRAPHKRLPYGRRVTDDTFVEDRRAILESSIRLLSAVDALTDSDMRAPSLLPQWSVAHVLTHLARNADGMIRLVEWALTGVPRPMYDSVESRAADIETGSLRGVGAIALDLRAGAVRLDDAVASLLAGPDEARERLVVFGAPQPGVVASSPAHTLIYARLRELEIHHVDLGRPSYLPSDWSTEFVDRTMNWLDSRTGPPAVVGVPHEVLAWRLGRGAAQTVTRDDGSAPGEPPAW</sequence>
<dbReference type="GO" id="GO:0046872">
    <property type="term" value="F:metal ion binding"/>
    <property type="evidence" value="ECO:0007669"/>
    <property type="project" value="InterPro"/>
</dbReference>
<organism evidence="2">
    <name type="scientific">freshwater metagenome</name>
    <dbReference type="NCBI Taxonomy" id="449393"/>
    <lineage>
        <taxon>unclassified sequences</taxon>
        <taxon>metagenomes</taxon>
        <taxon>ecological metagenomes</taxon>
    </lineage>
</organism>
<dbReference type="Gene3D" id="1.20.120.450">
    <property type="entry name" value="dinb family like domain"/>
    <property type="match status" value="1"/>
</dbReference>
<feature type="domain" description="Mycothiol-dependent maleylpyruvate isomerase metal-binding" evidence="1">
    <location>
        <begin position="47"/>
        <end position="186"/>
    </location>
</feature>
<dbReference type="AlphaFoldDB" id="A0A6J7BR98"/>
<dbReference type="EMBL" id="CAFBND010000041">
    <property type="protein sequence ID" value="CAB4942887.1"/>
    <property type="molecule type" value="Genomic_DNA"/>
</dbReference>
<evidence type="ECO:0000313" key="3">
    <source>
        <dbReference type="EMBL" id="CAB4942887.1"/>
    </source>
</evidence>
<gene>
    <name evidence="2" type="ORF">UFOPK3268_00441</name>
    <name evidence="3" type="ORF">UFOPK3752_01175</name>
    <name evidence="4" type="ORF">UFOPK4150_01294</name>
</gene>
<dbReference type="EMBL" id="CAFBPU010000025">
    <property type="protein sequence ID" value="CAB5033889.1"/>
    <property type="molecule type" value="Genomic_DNA"/>
</dbReference>
<proteinExistence type="predicted"/>
<dbReference type="InterPro" id="IPR017517">
    <property type="entry name" value="Maleyloyr_isom"/>
</dbReference>
<dbReference type="InterPro" id="IPR024344">
    <property type="entry name" value="MDMPI_metal-binding"/>
</dbReference>
<evidence type="ECO:0000313" key="4">
    <source>
        <dbReference type="EMBL" id="CAB5033889.1"/>
    </source>
</evidence>
<dbReference type="Pfam" id="PF11716">
    <property type="entry name" value="MDMPI_N"/>
    <property type="match status" value="1"/>
</dbReference>
<protein>
    <submittedName>
        <fullName evidence="2">Unannotated protein</fullName>
    </submittedName>
</protein>
<dbReference type="SUPFAM" id="SSF109854">
    <property type="entry name" value="DinB/YfiT-like putative metalloenzymes"/>
    <property type="match status" value="1"/>
</dbReference>
<dbReference type="EMBL" id="CAFBIZ010000037">
    <property type="protein sequence ID" value="CAB4847534.1"/>
    <property type="molecule type" value="Genomic_DNA"/>
</dbReference>
<evidence type="ECO:0000313" key="2">
    <source>
        <dbReference type="EMBL" id="CAB4847534.1"/>
    </source>
</evidence>
<dbReference type="NCBIfam" id="TIGR03083">
    <property type="entry name" value="maleylpyruvate isomerase family mycothiol-dependent enzyme"/>
    <property type="match status" value="1"/>
</dbReference>
<dbReference type="InterPro" id="IPR034660">
    <property type="entry name" value="DinB/YfiT-like"/>
</dbReference>